<keyword evidence="3" id="KW-1185">Reference proteome</keyword>
<dbReference type="AlphaFoldDB" id="A0AAU9XHZ4"/>
<gene>
    <name evidence="2" type="ORF">PMEA_00023775</name>
</gene>
<reference evidence="2 3" key="1">
    <citation type="submission" date="2022-05" db="EMBL/GenBank/DDBJ databases">
        <authorList>
            <consortium name="Genoscope - CEA"/>
            <person name="William W."/>
        </authorList>
    </citation>
    <scope>NUCLEOTIDE SEQUENCE [LARGE SCALE GENOMIC DNA]</scope>
</reference>
<evidence type="ECO:0000313" key="3">
    <source>
        <dbReference type="Proteomes" id="UP001159428"/>
    </source>
</evidence>
<feature type="non-terminal residue" evidence="2">
    <location>
        <position position="1"/>
    </location>
</feature>
<organism evidence="2 3">
    <name type="scientific">Pocillopora meandrina</name>
    <dbReference type="NCBI Taxonomy" id="46732"/>
    <lineage>
        <taxon>Eukaryota</taxon>
        <taxon>Metazoa</taxon>
        <taxon>Cnidaria</taxon>
        <taxon>Anthozoa</taxon>
        <taxon>Hexacorallia</taxon>
        <taxon>Scleractinia</taxon>
        <taxon>Astrocoeniina</taxon>
        <taxon>Pocilloporidae</taxon>
        <taxon>Pocillopora</taxon>
    </lineage>
</organism>
<protein>
    <recommendedName>
        <fullName evidence="1">DZIP3-like HEPN domain-containing protein</fullName>
    </recommendedName>
</protein>
<evidence type="ECO:0000313" key="2">
    <source>
        <dbReference type="EMBL" id="CAH3148219.1"/>
    </source>
</evidence>
<proteinExistence type="predicted"/>
<evidence type="ECO:0000259" key="1">
    <source>
        <dbReference type="Pfam" id="PF18738"/>
    </source>
</evidence>
<dbReference type="EMBL" id="CALNXJ010000044">
    <property type="protein sequence ID" value="CAH3148219.1"/>
    <property type="molecule type" value="Genomic_DNA"/>
</dbReference>
<dbReference type="Proteomes" id="UP001159428">
    <property type="component" value="Unassembled WGS sequence"/>
</dbReference>
<name>A0AAU9XHZ4_9CNID</name>
<accession>A0AAU9XHZ4</accession>
<sequence length="155" mass="17232">CRLLVDAGTEALRDTFNVIHPPDNLHTVLVEKKATKLKSLKTRKVITVTQWGKLLPAIPSSMSSANFDITLSMVLACSETCICGLSSPVTSWYTLPAVADMSREADIARFKYYRNTVYGLTECASVDDATFTEHMLKRHQVRLGETGWGEIQISH</sequence>
<comment type="caution">
    <text evidence="2">The sequence shown here is derived from an EMBL/GenBank/DDBJ whole genome shotgun (WGS) entry which is preliminary data.</text>
</comment>
<feature type="domain" description="DZIP3-like HEPN" evidence="1">
    <location>
        <begin position="22"/>
        <end position="134"/>
    </location>
</feature>
<dbReference type="Pfam" id="PF18738">
    <property type="entry name" value="HEPN_DZIP3"/>
    <property type="match status" value="1"/>
</dbReference>
<dbReference type="InterPro" id="IPR041249">
    <property type="entry name" value="HEPN_DZIP3"/>
</dbReference>